<keyword evidence="3" id="KW-1185">Reference proteome</keyword>
<reference evidence="2 3" key="1">
    <citation type="journal article" date="2008" name="Nature">
        <title>The genome of the choanoflagellate Monosiga brevicollis and the origin of metazoans.</title>
        <authorList>
            <consortium name="JGI Sequencing"/>
            <person name="King N."/>
            <person name="Westbrook M.J."/>
            <person name="Young S.L."/>
            <person name="Kuo A."/>
            <person name="Abedin M."/>
            <person name="Chapman J."/>
            <person name="Fairclough S."/>
            <person name="Hellsten U."/>
            <person name="Isogai Y."/>
            <person name="Letunic I."/>
            <person name="Marr M."/>
            <person name="Pincus D."/>
            <person name="Putnam N."/>
            <person name="Rokas A."/>
            <person name="Wright K.J."/>
            <person name="Zuzow R."/>
            <person name="Dirks W."/>
            <person name="Good M."/>
            <person name="Goodstein D."/>
            <person name="Lemons D."/>
            <person name="Li W."/>
            <person name="Lyons J.B."/>
            <person name="Morris A."/>
            <person name="Nichols S."/>
            <person name="Richter D.J."/>
            <person name="Salamov A."/>
            <person name="Bork P."/>
            <person name="Lim W.A."/>
            <person name="Manning G."/>
            <person name="Miller W.T."/>
            <person name="McGinnis W."/>
            <person name="Shapiro H."/>
            <person name="Tjian R."/>
            <person name="Grigoriev I.V."/>
            <person name="Rokhsar D."/>
        </authorList>
    </citation>
    <scope>NUCLEOTIDE SEQUENCE [LARGE SCALE GENOMIC DNA]</scope>
    <source>
        <strain evidence="3">MX1 / ATCC 50154</strain>
    </source>
</reference>
<proteinExistence type="predicted"/>
<accession>A9VAP6</accession>
<evidence type="ECO:0000313" key="3">
    <source>
        <dbReference type="Proteomes" id="UP000001357"/>
    </source>
</evidence>
<dbReference type="KEGG" id="mbr:MONBRDRAFT_11925"/>
<dbReference type="EMBL" id="CH991574">
    <property type="protein sequence ID" value="EDQ85410.1"/>
    <property type="molecule type" value="Genomic_DNA"/>
</dbReference>
<feature type="region of interest" description="Disordered" evidence="1">
    <location>
        <begin position="71"/>
        <end position="208"/>
    </location>
</feature>
<evidence type="ECO:0000256" key="1">
    <source>
        <dbReference type="SAM" id="MobiDB-lite"/>
    </source>
</evidence>
<organism evidence="2 3">
    <name type="scientific">Monosiga brevicollis</name>
    <name type="common">Choanoflagellate</name>
    <dbReference type="NCBI Taxonomy" id="81824"/>
    <lineage>
        <taxon>Eukaryota</taxon>
        <taxon>Choanoflagellata</taxon>
        <taxon>Craspedida</taxon>
        <taxon>Salpingoecidae</taxon>
        <taxon>Monosiga</taxon>
    </lineage>
</organism>
<sequence length="208" mass="22288">MQPSPLPATPVDLDTTTDGTQDQPQTSFVQRLRRAASNTHAHKPQQQLPEYHPYQHRATVAAPATLEYGDFSQVLLEDEPSQTAASSEAKPKAKGSMVQAASSPRDQPQTGLGSLASGSNTKKGFPEWESIEPGQQIPDTPATQEDDDDDISGSVAASRHQPKTGPVSHPATMEESDDELAPLHKDANISGRAPNHSEHDDLDSLADL</sequence>
<feature type="region of interest" description="Disordered" evidence="1">
    <location>
        <begin position="1"/>
        <end position="53"/>
    </location>
</feature>
<dbReference type="InParanoid" id="A9VAP6"/>
<feature type="compositionally biased region" description="Polar residues" evidence="1">
    <location>
        <begin position="99"/>
        <end position="122"/>
    </location>
</feature>
<dbReference type="RefSeq" id="XP_001749821.1">
    <property type="nucleotide sequence ID" value="XM_001749769.1"/>
</dbReference>
<dbReference type="GeneID" id="5895108"/>
<dbReference type="AlphaFoldDB" id="A9VAP6"/>
<name>A9VAP6_MONBE</name>
<evidence type="ECO:0000313" key="2">
    <source>
        <dbReference type="EMBL" id="EDQ85410.1"/>
    </source>
</evidence>
<feature type="compositionally biased region" description="Polar residues" evidence="1">
    <location>
        <begin position="36"/>
        <end position="48"/>
    </location>
</feature>
<protein>
    <submittedName>
        <fullName evidence="2">Uncharacterized protein</fullName>
    </submittedName>
</protein>
<dbReference type="Proteomes" id="UP000001357">
    <property type="component" value="Unassembled WGS sequence"/>
</dbReference>
<gene>
    <name evidence="2" type="ORF">MONBRDRAFT_11925</name>
</gene>
<feature type="compositionally biased region" description="Low complexity" evidence="1">
    <location>
        <begin position="14"/>
        <end position="26"/>
    </location>
</feature>